<dbReference type="SUPFAM" id="SSF51735">
    <property type="entry name" value="NAD(P)-binding Rossmann-fold domains"/>
    <property type="match status" value="1"/>
</dbReference>
<dbReference type="Proteomes" id="UP000001745">
    <property type="component" value="Unassembled WGS sequence"/>
</dbReference>
<dbReference type="VEuPathDB" id="FungiDB:TSTA_086830"/>
<dbReference type="EMBL" id="EQ962653">
    <property type="protein sequence ID" value="EED21450.1"/>
    <property type="molecule type" value="Genomic_DNA"/>
</dbReference>
<dbReference type="eggNOG" id="KOG1611">
    <property type="taxonomic scope" value="Eukaryota"/>
</dbReference>
<dbReference type="InterPro" id="IPR002347">
    <property type="entry name" value="SDR_fam"/>
</dbReference>
<protein>
    <submittedName>
        <fullName evidence="2">Short-chain dehydrogenase, putative</fullName>
    </submittedName>
</protein>
<dbReference type="AlphaFoldDB" id="B8M0R7"/>
<organism evidence="2 3">
    <name type="scientific">Talaromyces stipitatus (strain ATCC 10500 / CBS 375.48 / QM 6759 / NRRL 1006)</name>
    <name type="common">Penicillium stipitatum</name>
    <dbReference type="NCBI Taxonomy" id="441959"/>
    <lineage>
        <taxon>Eukaryota</taxon>
        <taxon>Fungi</taxon>
        <taxon>Dikarya</taxon>
        <taxon>Ascomycota</taxon>
        <taxon>Pezizomycotina</taxon>
        <taxon>Eurotiomycetes</taxon>
        <taxon>Eurotiomycetidae</taxon>
        <taxon>Eurotiales</taxon>
        <taxon>Trichocomaceae</taxon>
        <taxon>Talaromyces</taxon>
        <taxon>Talaromyces sect. Talaromyces</taxon>
    </lineage>
</organism>
<dbReference type="GeneID" id="8110089"/>
<reference evidence="3" key="1">
    <citation type="journal article" date="2015" name="Genome Announc.">
        <title>Genome sequence of the AIDS-associated pathogen Penicillium marneffei (ATCC18224) and its near taxonomic relative Talaromyces stipitatus (ATCC10500).</title>
        <authorList>
            <person name="Nierman W.C."/>
            <person name="Fedorova-Abrams N.D."/>
            <person name="Andrianopoulos A."/>
        </authorList>
    </citation>
    <scope>NUCLEOTIDE SEQUENCE [LARGE SCALE GENOMIC DNA]</scope>
    <source>
        <strain evidence="3">ATCC 10500 / CBS 375.48 / QM 6759 / NRRL 1006</strain>
    </source>
</reference>
<dbReference type="GO" id="GO:0016491">
    <property type="term" value="F:oxidoreductase activity"/>
    <property type="evidence" value="ECO:0007669"/>
    <property type="project" value="TreeGrafter"/>
</dbReference>
<keyword evidence="3" id="KW-1185">Reference proteome</keyword>
<dbReference type="Gene3D" id="3.40.50.720">
    <property type="entry name" value="NAD(P)-binding Rossmann-like Domain"/>
    <property type="match status" value="1"/>
</dbReference>
<dbReference type="HOGENOM" id="CLU_010194_9_7_1"/>
<comment type="similarity">
    <text evidence="1">Belongs to the short-chain dehydrogenases/reductases (SDR) family.</text>
</comment>
<dbReference type="RefSeq" id="XP_002478413.1">
    <property type="nucleotide sequence ID" value="XM_002478368.1"/>
</dbReference>
<sequence>MASARAGFALITPASRGIGFALTRQLLAHTDLPICATARKDCDVLHNKLVESVDSKRDAAKRLTVFEVDVTDESSISELASRLREQFRDIPLRLSLTIPGVLRVEKSPSQVNYDDALESFKVNSLGPLLLMKHLNTFLPTKSAQSFSTEPFSPSTGGEKEDSPFKLPLHAIYAMMAARVGSISDNALGGWYSYRASKSAVFQLAKTFDLYLRTRSGNNALAVALHPGTVRTNFTRDYWQASRNVLGPDEAAVKLLQVLCKIPPGTNDGRGHCWDWKGEEVLP</sequence>
<dbReference type="Pfam" id="PF00106">
    <property type="entry name" value="adh_short"/>
    <property type="match status" value="1"/>
</dbReference>
<dbReference type="GO" id="GO:0005737">
    <property type="term" value="C:cytoplasm"/>
    <property type="evidence" value="ECO:0007669"/>
    <property type="project" value="TreeGrafter"/>
</dbReference>
<proteinExistence type="inferred from homology"/>
<dbReference type="PRINTS" id="PR00081">
    <property type="entry name" value="GDHRDH"/>
</dbReference>
<gene>
    <name evidence="2" type="ORF">TSTA_086830</name>
</gene>
<evidence type="ECO:0000313" key="2">
    <source>
        <dbReference type="EMBL" id="EED21450.1"/>
    </source>
</evidence>
<dbReference type="PhylomeDB" id="B8M0R7"/>
<name>B8M0R7_TALSN</name>
<accession>B8M0R7</accession>
<evidence type="ECO:0000313" key="3">
    <source>
        <dbReference type="Proteomes" id="UP000001745"/>
    </source>
</evidence>
<dbReference type="OMA" id="HRNVPKD"/>
<dbReference type="PANTHER" id="PTHR43544:SF12">
    <property type="entry name" value="NAD(P)-BINDING ROSSMANN-FOLD SUPERFAMILY PROTEIN"/>
    <property type="match status" value="1"/>
</dbReference>
<dbReference type="InterPro" id="IPR051468">
    <property type="entry name" value="Fungal_SecMetab_SDRs"/>
</dbReference>
<evidence type="ECO:0000256" key="1">
    <source>
        <dbReference type="ARBA" id="ARBA00006484"/>
    </source>
</evidence>
<dbReference type="PANTHER" id="PTHR43544">
    <property type="entry name" value="SHORT-CHAIN DEHYDROGENASE/REDUCTASE"/>
    <property type="match status" value="1"/>
</dbReference>
<dbReference type="InParanoid" id="B8M0R7"/>
<dbReference type="OrthoDB" id="5296at2759"/>
<dbReference type="InterPro" id="IPR036291">
    <property type="entry name" value="NAD(P)-bd_dom_sf"/>
</dbReference>